<dbReference type="AlphaFoldDB" id="A0A367X4R0"/>
<gene>
    <name evidence="2" type="ORF">TH25_13695</name>
</gene>
<evidence type="ECO:0000313" key="2">
    <source>
        <dbReference type="EMBL" id="RCK48663.1"/>
    </source>
</evidence>
<comment type="caution">
    <text evidence="2">The sequence shown here is derived from an EMBL/GenBank/DDBJ whole genome shotgun (WGS) entry which is preliminary data.</text>
</comment>
<evidence type="ECO:0000256" key="1">
    <source>
        <dbReference type="SAM" id="MobiDB-lite"/>
    </source>
</evidence>
<name>A0A367X4R0_9PROT</name>
<dbReference type="Proteomes" id="UP000252517">
    <property type="component" value="Unassembled WGS sequence"/>
</dbReference>
<proteinExistence type="predicted"/>
<organism evidence="2 3">
    <name type="scientific">Thalassospira profundimaris</name>
    <dbReference type="NCBI Taxonomy" id="502049"/>
    <lineage>
        <taxon>Bacteria</taxon>
        <taxon>Pseudomonadati</taxon>
        <taxon>Pseudomonadota</taxon>
        <taxon>Alphaproteobacteria</taxon>
        <taxon>Rhodospirillales</taxon>
        <taxon>Thalassospiraceae</taxon>
        <taxon>Thalassospira</taxon>
    </lineage>
</organism>
<protein>
    <submittedName>
        <fullName evidence="2">Uncharacterized protein</fullName>
    </submittedName>
</protein>
<evidence type="ECO:0000313" key="3">
    <source>
        <dbReference type="Proteomes" id="UP000252517"/>
    </source>
</evidence>
<accession>A0A367X4R0</accession>
<dbReference type="EMBL" id="JPWH01000010">
    <property type="protein sequence ID" value="RCK48663.1"/>
    <property type="molecule type" value="Genomic_DNA"/>
</dbReference>
<reference evidence="2 3" key="1">
    <citation type="submission" date="2014-07" db="EMBL/GenBank/DDBJ databases">
        <title>Draft genome sequence of Thalassospira profundimaris S25-3-2.</title>
        <authorList>
            <person name="Lai Q."/>
            <person name="Shao Z."/>
        </authorList>
    </citation>
    <scope>NUCLEOTIDE SEQUENCE [LARGE SCALE GENOMIC DNA]</scope>
    <source>
        <strain evidence="2 3">S25-3-2</strain>
    </source>
</reference>
<feature type="region of interest" description="Disordered" evidence="1">
    <location>
        <begin position="68"/>
        <end position="87"/>
    </location>
</feature>
<sequence>MSNVKKQRFSHKLHELRRQIVSDLVRIEKDVNAQCWIQIAKDVRLGVKDFVFIFDILYIAYRVRVPDDSHDRADKKSRRGKALSGIQ</sequence>